<evidence type="ECO:0000313" key="1">
    <source>
        <dbReference type="EMBL" id="EAR26446.1"/>
    </source>
</evidence>
<keyword evidence="2" id="KW-1185">Reference proteome</keyword>
<name>A4CFL9_9GAMM</name>
<proteinExistence type="predicted"/>
<accession>A4CFL9</accession>
<protein>
    <submittedName>
        <fullName evidence="1">Uncharacterized protein</fullName>
    </submittedName>
</protein>
<dbReference type="AlphaFoldDB" id="A4CFL9"/>
<gene>
    <name evidence="1" type="ORF">PTD2_04646</name>
</gene>
<dbReference type="HOGENOM" id="CLU_2919357_0_0_6"/>
<reference evidence="1 2" key="1">
    <citation type="submission" date="2006-02" db="EMBL/GenBank/DDBJ databases">
        <authorList>
            <person name="Moran M.A."/>
            <person name="Kjelleberg S."/>
            <person name="Egan S."/>
            <person name="Saunders N."/>
            <person name="Thomas T."/>
            <person name="Ferriera S."/>
            <person name="Johnson J."/>
            <person name="Kravitz S."/>
            <person name="Halpern A."/>
            <person name="Remington K."/>
            <person name="Beeson K."/>
            <person name="Tran B."/>
            <person name="Rogers Y.-H."/>
            <person name="Friedman R."/>
            <person name="Venter J.C."/>
        </authorList>
    </citation>
    <scope>NUCLEOTIDE SEQUENCE [LARGE SCALE GENOMIC DNA]</scope>
    <source>
        <strain evidence="1 2">D2</strain>
    </source>
</reference>
<sequence>MAELGSVQGWSSEPLHGGYIHIKCIFEDQFAYFLKIWGAEGFQGEIGDNLPWLLSPVRQQC</sequence>
<organism evidence="1 2">
    <name type="scientific">Pseudoalteromonas tunicata D2</name>
    <dbReference type="NCBI Taxonomy" id="87626"/>
    <lineage>
        <taxon>Bacteria</taxon>
        <taxon>Pseudomonadati</taxon>
        <taxon>Pseudomonadota</taxon>
        <taxon>Gammaproteobacteria</taxon>
        <taxon>Alteromonadales</taxon>
        <taxon>Pseudoalteromonadaceae</taxon>
        <taxon>Pseudoalteromonas</taxon>
    </lineage>
</organism>
<dbReference type="Proteomes" id="UP000006201">
    <property type="component" value="Unassembled WGS sequence"/>
</dbReference>
<comment type="caution">
    <text evidence="1">The sequence shown here is derived from an EMBL/GenBank/DDBJ whole genome shotgun (WGS) entry which is preliminary data.</text>
</comment>
<evidence type="ECO:0000313" key="2">
    <source>
        <dbReference type="Proteomes" id="UP000006201"/>
    </source>
</evidence>
<dbReference type="EMBL" id="AAOH01000014">
    <property type="protein sequence ID" value="EAR26446.1"/>
    <property type="molecule type" value="Genomic_DNA"/>
</dbReference>
<dbReference type="RefSeq" id="WP_009839310.1">
    <property type="nucleotide sequence ID" value="NZ_AAOH01000014.1"/>
</dbReference>